<dbReference type="OrthoDB" id="3174396at2"/>
<proteinExistence type="predicted"/>
<dbReference type="RefSeq" id="WP_123190994.1">
    <property type="nucleotide sequence ID" value="NZ_QICD01000001.1"/>
</dbReference>
<feature type="transmembrane region" description="Helical" evidence="1">
    <location>
        <begin position="97"/>
        <end position="116"/>
    </location>
</feature>
<evidence type="ECO:0000256" key="1">
    <source>
        <dbReference type="SAM" id="Phobius"/>
    </source>
</evidence>
<sequence length="231" mass="25565">MRFIIALIVSAALVFLCAKPLKKHPVPFYLGALALVGLYLYGTTINSSAGLWPYFMPLMQRCALAFLLFTVVMFVGVLRENSPLRSRLMPVRRQLSILGCIFAAGHIAFYTASYLPRITAGFTGNLTIALLLAALLVIMMAILMVTSFQIVKHRMTAAAWKRIQLFAYPFYLLTYVHLAMLLAPSALAGNETAVISLTVYSLITFLYVILRTKKALCRKTTHANATPAAMH</sequence>
<organism evidence="2 3">
    <name type="scientific">Paraeggerthella hongkongensis</name>
    <dbReference type="NCBI Taxonomy" id="230658"/>
    <lineage>
        <taxon>Bacteria</taxon>
        <taxon>Bacillati</taxon>
        <taxon>Actinomycetota</taxon>
        <taxon>Coriobacteriia</taxon>
        <taxon>Eggerthellales</taxon>
        <taxon>Eggerthellaceae</taxon>
        <taxon>Paraeggerthella</taxon>
    </lineage>
</organism>
<keyword evidence="3" id="KW-1185">Reference proteome</keyword>
<protein>
    <submittedName>
        <fullName evidence="2">Uncharacterized protein</fullName>
    </submittedName>
</protein>
<dbReference type="Proteomes" id="UP000278632">
    <property type="component" value="Unassembled WGS sequence"/>
</dbReference>
<dbReference type="AlphaFoldDB" id="A0A3N0BLF8"/>
<keyword evidence="1" id="KW-0812">Transmembrane</keyword>
<comment type="caution">
    <text evidence="2">The sequence shown here is derived from an EMBL/GenBank/DDBJ whole genome shotgun (WGS) entry which is preliminary data.</text>
</comment>
<dbReference type="EMBL" id="QICD01000001">
    <property type="protein sequence ID" value="RNL48913.1"/>
    <property type="molecule type" value="Genomic_DNA"/>
</dbReference>
<evidence type="ECO:0000313" key="2">
    <source>
        <dbReference type="EMBL" id="RNL48913.1"/>
    </source>
</evidence>
<feature type="transmembrane region" description="Helical" evidence="1">
    <location>
        <begin position="193"/>
        <end position="210"/>
    </location>
</feature>
<evidence type="ECO:0000313" key="3">
    <source>
        <dbReference type="Proteomes" id="UP000278632"/>
    </source>
</evidence>
<feature type="transmembrane region" description="Helical" evidence="1">
    <location>
        <begin position="58"/>
        <end position="77"/>
    </location>
</feature>
<keyword evidence="1" id="KW-0472">Membrane</keyword>
<feature type="transmembrane region" description="Helical" evidence="1">
    <location>
        <begin position="128"/>
        <end position="151"/>
    </location>
</feature>
<keyword evidence="1" id="KW-1133">Transmembrane helix</keyword>
<reference evidence="3" key="1">
    <citation type="submission" date="2018-05" db="EMBL/GenBank/DDBJ databases">
        <title>Genome Sequencing of selected type strains of the family Eggerthellaceae.</title>
        <authorList>
            <person name="Danylec N."/>
            <person name="Stoll D.A."/>
            <person name="Doetsch A."/>
            <person name="Huch M."/>
        </authorList>
    </citation>
    <scope>NUCLEOTIDE SEQUENCE [LARGE SCALE GENOMIC DNA]</scope>
    <source>
        <strain evidence="3">DSM 16106</strain>
    </source>
</reference>
<gene>
    <name evidence="2" type="ORF">DMP08_00155</name>
</gene>
<feature type="transmembrane region" description="Helical" evidence="1">
    <location>
        <begin position="163"/>
        <end position="187"/>
    </location>
</feature>
<name>A0A3N0BLF8_9ACTN</name>
<accession>A0A3N0BLF8</accession>